<evidence type="ECO:0000256" key="4">
    <source>
        <dbReference type="SAM" id="SignalP"/>
    </source>
</evidence>
<keyword evidence="1 4" id="KW-0732">Signal</keyword>
<organism evidence="5 6">
    <name type="scientific">Desmophyllum pertusum</name>
    <dbReference type="NCBI Taxonomy" id="174260"/>
    <lineage>
        <taxon>Eukaryota</taxon>
        <taxon>Metazoa</taxon>
        <taxon>Cnidaria</taxon>
        <taxon>Anthozoa</taxon>
        <taxon>Hexacorallia</taxon>
        <taxon>Scleractinia</taxon>
        <taxon>Caryophylliina</taxon>
        <taxon>Caryophylliidae</taxon>
        <taxon>Desmophyllum</taxon>
    </lineage>
</organism>
<evidence type="ECO:0000256" key="3">
    <source>
        <dbReference type="SAM" id="Phobius"/>
    </source>
</evidence>
<evidence type="ECO:0000313" key="6">
    <source>
        <dbReference type="Proteomes" id="UP001163046"/>
    </source>
</evidence>
<dbReference type="OrthoDB" id="5945173at2759"/>
<keyword evidence="3" id="KW-1133">Transmembrane helix</keyword>
<feature type="chain" id="PRO_5040976243" evidence="4">
    <location>
        <begin position="22"/>
        <end position="222"/>
    </location>
</feature>
<dbReference type="PROSITE" id="PS00983">
    <property type="entry name" value="LY6_UPAR"/>
    <property type="match status" value="1"/>
</dbReference>
<reference evidence="5" key="1">
    <citation type="submission" date="2023-01" db="EMBL/GenBank/DDBJ databases">
        <title>Genome assembly of the deep-sea coral Lophelia pertusa.</title>
        <authorList>
            <person name="Herrera S."/>
            <person name="Cordes E."/>
        </authorList>
    </citation>
    <scope>NUCLEOTIDE SEQUENCE</scope>
    <source>
        <strain evidence="5">USNM1676648</strain>
        <tissue evidence="5">Polyp</tissue>
    </source>
</reference>
<dbReference type="Gene3D" id="2.10.60.10">
    <property type="entry name" value="CD59"/>
    <property type="match status" value="2"/>
</dbReference>
<keyword evidence="3" id="KW-0812">Transmembrane</keyword>
<keyword evidence="2" id="KW-1015">Disulfide bond</keyword>
<dbReference type="PANTHER" id="PTHR10036:SF3">
    <property type="entry name" value="PROTEIN SLEEPLESS-RELATED"/>
    <property type="match status" value="1"/>
</dbReference>
<dbReference type="Proteomes" id="UP001163046">
    <property type="component" value="Unassembled WGS sequence"/>
</dbReference>
<feature type="signal peptide" evidence="4">
    <location>
        <begin position="1"/>
        <end position="21"/>
    </location>
</feature>
<gene>
    <name evidence="5" type="ORF">OS493_003812</name>
</gene>
<keyword evidence="6" id="KW-1185">Reference proteome</keyword>
<proteinExistence type="predicted"/>
<dbReference type="EMBL" id="MU825397">
    <property type="protein sequence ID" value="KAJ7394134.1"/>
    <property type="molecule type" value="Genomic_DNA"/>
</dbReference>
<evidence type="ECO:0000256" key="2">
    <source>
        <dbReference type="ARBA" id="ARBA00023157"/>
    </source>
</evidence>
<evidence type="ECO:0000313" key="5">
    <source>
        <dbReference type="EMBL" id="KAJ7394134.1"/>
    </source>
</evidence>
<dbReference type="AlphaFoldDB" id="A0A9X0A9R1"/>
<evidence type="ECO:0000256" key="1">
    <source>
        <dbReference type="ARBA" id="ARBA00022729"/>
    </source>
</evidence>
<accession>A0A9X0A9R1</accession>
<dbReference type="InterPro" id="IPR018363">
    <property type="entry name" value="CD59_antigen_CS"/>
</dbReference>
<dbReference type="PANTHER" id="PTHR10036">
    <property type="entry name" value="CD59 GLYCOPROTEIN"/>
    <property type="match status" value="1"/>
</dbReference>
<feature type="transmembrane region" description="Helical" evidence="3">
    <location>
        <begin position="200"/>
        <end position="220"/>
    </location>
</feature>
<sequence>MMKLTVVVTLVLLAFVKRGSSLQCYKCSGDLKECNSDSGKQNCEDGHTSCASLVMNNADGMHFTYGCAKPLDCQAAKSVCAEMMKTNPQTSCDAACCTGDNCAKPYPKDYSPKQCYECSSMEDCEMAKLKTCANTDDYCYKILTEVTHKDSNVMLNTYSKGCATKTQCDNKEAQLFYQTCAKDSASACEMNCCADGMCNAGSNFVVSAFVLFACALFAVVHL</sequence>
<comment type="caution">
    <text evidence="5">The sequence shown here is derived from an EMBL/GenBank/DDBJ whole genome shotgun (WGS) entry which is preliminary data.</text>
</comment>
<dbReference type="SUPFAM" id="SSF57302">
    <property type="entry name" value="Snake toxin-like"/>
    <property type="match status" value="2"/>
</dbReference>
<keyword evidence="3" id="KW-0472">Membrane</keyword>
<protein>
    <submittedName>
        <fullName evidence="5">Uncharacterized protein</fullName>
    </submittedName>
</protein>
<name>A0A9X0A9R1_9CNID</name>
<dbReference type="InterPro" id="IPR045860">
    <property type="entry name" value="Snake_toxin-like_sf"/>
</dbReference>